<dbReference type="PANTHER" id="PTHR10996">
    <property type="entry name" value="2-HYDROXYACID DEHYDROGENASE-RELATED"/>
    <property type="match status" value="1"/>
</dbReference>
<dbReference type="RefSeq" id="XP_025553462.1">
    <property type="nucleotide sequence ID" value="XM_025697575.1"/>
</dbReference>
<sequence length="300" mass="32565">MSTTKPKVLHIGDNIKYNHELYARFASQFELIQPSAAERSRAEFKRALQEGRWGNFHAIFRPFWNTGGEMSNWDEELISLLPASVQIIASAGAGYDWANVECFARYAPPRTPSTTAHTHSPLTARNPSTQTIGIIGLGAIGLTIARKARAAFPGIRVVYHDLVRKGPELEGSIDATYAATLEGVLRAVDCAVLATSFAGCTLIDAAALGKFRRGAGGFLSAVGLDVHASELVVHLRLAASRRVMMLSHDAGGRWIHMWRFEKLAMENLLGFFGEGRAVTPVNAHLVKMDKGGGGKLKSLL</sequence>
<organism evidence="3 4">
    <name type="scientific">Aspergillus homomorphus (strain CBS 101889)</name>
    <dbReference type="NCBI Taxonomy" id="1450537"/>
    <lineage>
        <taxon>Eukaryota</taxon>
        <taxon>Fungi</taxon>
        <taxon>Dikarya</taxon>
        <taxon>Ascomycota</taxon>
        <taxon>Pezizomycotina</taxon>
        <taxon>Eurotiomycetes</taxon>
        <taxon>Eurotiomycetidae</taxon>
        <taxon>Eurotiales</taxon>
        <taxon>Aspergillaceae</taxon>
        <taxon>Aspergillus</taxon>
        <taxon>Aspergillus subgen. Circumdati</taxon>
    </lineage>
</organism>
<protein>
    <recommendedName>
        <fullName evidence="2">D-isomer specific 2-hydroxyacid dehydrogenase NAD-binding domain-containing protein</fullName>
    </recommendedName>
</protein>
<accession>A0A395I541</accession>
<dbReference type="SUPFAM" id="SSF52283">
    <property type="entry name" value="Formate/glycerate dehydrogenase catalytic domain-like"/>
    <property type="match status" value="1"/>
</dbReference>
<feature type="domain" description="D-isomer specific 2-hydroxyacid dehydrogenase NAD-binding" evidence="2">
    <location>
        <begin position="120"/>
        <end position="215"/>
    </location>
</feature>
<dbReference type="EMBL" id="KZ824275">
    <property type="protein sequence ID" value="RAL14308.1"/>
    <property type="molecule type" value="Genomic_DNA"/>
</dbReference>
<dbReference type="PANTHER" id="PTHR10996:SF281">
    <property type="entry name" value="D-ISOMER SPECIFIC 2-HYDROXYACID DEHYDROGENASE NAD-BINDING DOMAIN-CONTAINING PROTEIN-RELATED"/>
    <property type="match status" value="1"/>
</dbReference>
<proteinExistence type="predicted"/>
<dbReference type="GO" id="GO:0016618">
    <property type="term" value="F:hydroxypyruvate reductase [NAD(P)H] activity"/>
    <property type="evidence" value="ECO:0007669"/>
    <property type="project" value="TreeGrafter"/>
</dbReference>
<dbReference type="GeneID" id="37201864"/>
<evidence type="ECO:0000313" key="4">
    <source>
        <dbReference type="Proteomes" id="UP000248961"/>
    </source>
</evidence>
<dbReference type="Gene3D" id="3.40.50.720">
    <property type="entry name" value="NAD(P)-binding Rossmann-like Domain"/>
    <property type="match status" value="4"/>
</dbReference>
<dbReference type="STRING" id="1450537.A0A395I541"/>
<dbReference type="OrthoDB" id="9991913at2759"/>
<gene>
    <name evidence="3" type="ORF">BO97DRAFT_432984</name>
</gene>
<evidence type="ECO:0000313" key="3">
    <source>
        <dbReference type="EMBL" id="RAL14308.1"/>
    </source>
</evidence>
<dbReference type="Pfam" id="PF02826">
    <property type="entry name" value="2-Hacid_dh_C"/>
    <property type="match status" value="1"/>
</dbReference>
<name>A0A395I541_ASPHC</name>
<keyword evidence="4" id="KW-1185">Reference proteome</keyword>
<evidence type="ECO:0000259" key="2">
    <source>
        <dbReference type="Pfam" id="PF02826"/>
    </source>
</evidence>
<dbReference type="GO" id="GO:0005829">
    <property type="term" value="C:cytosol"/>
    <property type="evidence" value="ECO:0007669"/>
    <property type="project" value="TreeGrafter"/>
</dbReference>
<dbReference type="InterPro" id="IPR036291">
    <property type="entry name" value="NAD(P)-bd_dom_sf"/>
</dbReference>
<dbReference type="InterPro" id="IPR006140">
    <property type="entry name" value="D-isomer_DH_NAD-bd"/>
</dbReference>
<reference evidence="3 4" key="1">
    <citation type="submission" date="2018-02" db="EMBL/GenBank/DDBJ databases">
        <title>The genomes of Aspergillus section Nigri reveals drivers in fungal speciation.</title>
        <authorList>
            <consortium name="DOE Joint Genome Institute"/>
            <person name="Vesth T.C."/>
            <person name="Nybo J."/>
            <person name="Theobald S."/>
            <person name="Brandl J."/>
            <person name="Frisvad J.C."/>
            <person name="Nielsen K.F."/>
            <person name="Lyhne E.K."/>
            <person name="Kogle M.E."/>
            <person name="Kuo A."/>
            <person name="Riley R."/>
            <person name="Clum A."/>
            <person name="Nolan M."/>
            <person name="Lipzen A."/>
            <person name="Salamov A."/>
            <person name="Henrissat B."/>
            <person name="Wiebenga A."/>
            <person name="De vries R.P."/>
            <person name="Grigoriev I.V."/>
            <person name="Mortensen U.H."/>
            <person name="Andersen M.R."/>
            <person name="Baker S.E."/>
        </authorList>
    </citation>
    <scope>NUCLEOTIDE SEQUENCE [LARGE SCALE GENOMIC DNA]</scope>
    <source>
        <strain evidence="3 4">CBS 101889</strain>
    </source>
</reference>
<dbReference type="GO" id="GO:0051287">
    <property type="term" value="F:NAD binding"/>
    <property type="evidence" value="ECO:0007669"/>
    <property type="project" value="InterPro"/>
</dbReference>
<dbReference type="InterPro" id="IPR050223">
    <property type="entry name" value="D-isomer_2-hydroxyacid_DH"/>
</dbReference>
<evidence type="ECO:0000256" key="1">
    <source>
        <dbReference type="ARBA" id="ARBA00023002"/>
    </source>
</evidence>
<keyword evidence="1" id="KW-0560">Oxidoreductase</keyword>
<dbReference type="SUPFAM" id="SSF51735">
    <property type="entry name" value="NAD(P)-binding Rossmann-fold domains"/>
    <property type="match status" value="1"/>
</dbReference>
<dbReference type="VEuPathDB" id="FungiDB:BO97DRAFT_432984"/>
<dbReference type="AlphaFoldDB" id="A0A395I541"/>
<dbReference type="Proteomes" id="UP000248961">
    <property type="component" value="Unassembled WGS sequence"/>
</dbReference>
<dbReference type="GO" id="GO:0030267">
    <property type="term" value="F:glyoxylate reductase (NADPH) activity"/>
    <property type="evidence" value="ECO:0007669"/>
    <property type="project" value="TreeGrafter"/>
</dbReference>